<keyword evidence="8" id="KW-1185">Reference proteome</keyword>
<keyword evidence="2" id="KW-0479">Metal-binding</keyword>
<gene>
    <name evidence="7" type="ORF">ACFP5Y_03275</name>
</gene>
<evidence type="ECO:0000259" key="6">
    <source>
        <dbReference type="SMART" id="SM00235"/>
    </source>
</evidence>
<dbReference type="EMBL" id="JBHSSC010000008">
    <property type="protein sequence ID" value="MFC6180246.1"/>
    <property type="molecule type" value="Genomic_DNA"/>
</dbReference>
<protein>
    <submittedName>
        <fullName evidence="7">Matrixin family metalloprotease</fullName>
        <ecNumber evidence="7">3.4.24.-</ecNumber>
    </submittedName>
</protein>
<feature type="compositionally biased region" description="Low complexity" evidence="5">
    <location>
        <begin position="64"/>
        <end position="101"/>
    </location>
</feature>
<sequence>MKTIRQWLSVILLAGVVMWGLQNRATLRPKIMSTVSYYQTKLSDALSGKLGSQLLATDATDNDSTSSQSTTSKQSATTQSSSSTTKKTTAATATTSTQTTTTGTPIESIVQNATLSKTYYYHFSSKLSAAGRQVFKDAVATYNQTGLVKLVYGTAPKTGNTITFSAYQKKMQHWSTSIELGHGGPKIIEHISWYGTTYQNQATASLNADYSQSYSDAVAIHELGHALGLDHSTQKSSVMYPISQGKTVLSAADLTSLKAIYQQS</sequence>
<evidence type="ECO:0000256" key="4">
    <source>
        <dbReference type="ARBA" id="ARBA00022833"/>
    </source>
</evidence>
<dbReference type="RefSeq" id="WP_223876687.1">
    <property type="nucleotide sequence ID" value="NZ_BJDJ01000030.1"/>
</dbReference>
<name>A0ABW1RXK4_9LACO</name>
<proteinExistence type="predicted"/>
<dbReference type="EC" id="3.4.24.-" evidence="7"/>
<reference evidence="8" key="1">
    <citation type="journal article" date="2019" name="Int. J. Syst. Evol. Microbiol.">
        <title>The Global Catalogue of Microorganisms (GCM) 10K type strain sequencing project: providing services to taxonomists for standard genome sequencing and annotation.</title>
        <authorList>
            <consortium name="The Broad Institute Genomics Platform"/>
            <consortium name="The Broad Institute Genome Sequencing Center for Infectious Disease"/>
            <person name="Wu L."/>
            <person name="Ma J."/>
        </authorList>
    </citation>
    <scope>NUCLEOTIDE SEQUENCE [LARGE SCALE GENOMIC DNA]</scope>
    <source>
        <strain evidence="8">CCM 8933</strain>
    </source>
</reference>
<evidence type="ECO:0000313" key="7">
    <source>
        <dbReference type="EMBL" id="MFC6180246.1"/>
    </source>
</evidence>
<feature type="domain" description="Peptidase metallopeptidase" evidence="6">
    <location>
        <begin position="111"/>
        <end position="263"/>
    </location>
</feature>
<evidence type="ECO:0000313" key="8">
    <source>
        <dbReference type="Proteomes" id="UP001596282"/>
    </source>
</evidence>
<organism evidence="7 8">
    <name type="scientific">Lactiplantibacillus daowaiensis</name>
    <dbReference type="NCBI Taxonomy" id="2559918"/>
    <lineage>
        <taxon>Bacteria</taxon>
        <taxon>Bacillati</taxon>
        <taxon>Bacillota</taxon>
        <taxon>Bacilli</taxon>
        <taxon>Lactobacillales</taxon>
        <taxon>Lactobacillaceae</taxon>
        <taxon>Lactiplantibacillus</taxon>
    </lineage>
</organism>
<dbReference type="InterPro" id="IPR024079">
    <property type="entry name" value="MetalloPept_cat_dom_sf"/>
</dbReference>
<dbReference type="GO" id="GO:0008237">
    <property type="term" value="F:metallopeptidase activity"/>
    <property type="evidence" value="ECO:0007669"/>
    <property type="project" value="UniProtKB-KW"/>
</dbReference>
<comment type="caution">
    <text evidence="7">The sequence shown here is derived from an EMBL/GenBank/DDBJ whole genome shotgun (WGS) entry which is preliminary data.</text>
</comment>
<dbReference type="SUPFAM" id="SSF55486">
    <property type="entry name" value="Metalloproteases ('zincins'), catalytic domain"/>
    <property type="match status" value="1"/>
</dbReference>
<dbReference type="InterPro" id="IPR006026">
    <property type="entry name" value="Peptidase_Metallo"/>
</dbReference>
<dbReference type="Proteomes" id="UP001596282">
    <property type="component" value="Unassembled WGS sequence"/>
</dbReference>
<keyword evidence="3 7" id="KW-0378">Hydrolase</keyword>
<feature type="region of interest" description="Disordered" evidence="5">
    <location>
        <begin position="58"/>
        <end position="101"/>
    </location>
</feature>
<accession>A0ABW1RXK4</accession>
<keyword evidence="1" id="KW-0645">Protease</keyword>
<dbReference type="SMART" id="SM00235">
    <property type="entry name" value="ZnMc"/>
    <property type="match status" value="1"/>
</dbReference>
<dbReference type="Pfam" id="PF00413">
    <property type="entry name" value="Peptidase_M10"/>
    <property type="match status" value="1"/>
</dbReference>
<evidence type="ECO:0000256" key="5">
    <source>
        <dbReference type="SAM" id="MobiDB-lite"/>
    </source>
</evidence>
<dbReference type="InterPro" id="IPR001818">
    <property type="entry name" value="Pept_M10_metallopeptidase"/>
</dbReference>
<evidence type="ECO:0000256" key="1">
    <source>
        <dbReference type="ARBA" id="ARBA00022670"/>
    </source>
</evidence>
<evidence type="ECO:0000256" key="2">
    <source>
        <dbReference type="ARBA" id="ARBA00022723"/>
    </source>
</evidence>
<keyword evidence="7" id="KW-0482">Metalloprotease</keyword>
<dbReference type="Gene3D" id="3.40.390.10">
    <property type="entry name" value="Collagenase (Catalytic Domain)"/>
    <property type="match status" value="1"/>
</dbReference>
<evidence type="ECO:0000256" key="3">
    <source>
        <dbReference type="ARBA" id="ARBA00022801"/>
    </source>
</evidence>
<keyword evidence="4" id="KW-0862">Zinc</keyword>